<protein>
    <submittedName>
        <fullName evidence="1">Uncharacterized protein</fullName>
    </submittedName>
</protein>
<organism evidence="1 2">
    <name type="scientific">Cichorium intybus</name>
    <name type="common">Chicory</name>
    <dbReference type="NCBI Taxonomy" id="13427"/>
    <lineage>
        <taxon>Eukaryota</taxon>
        <taxon>Viridiplantae</taxon>
        <taxon>Streptophyta</taxon>
        <taxon>Embryophyta</taxon>
        <taxon>Tracheophyta</taxon>
        <taxon>Spermatophyta</taxon>
        <taxon>Magnoliopsida</taxon>
        <taxon>eudicotyledons</taxon>
        <taxon>Gunneridae</taxon>
        <taxon>Pentapetalae</taxon>
        <taxon>asterids</taxon>
        <taxon>campanulids</taxon>
        <taxon>Asterales</taxon>
        <taxon>Asteraceae</taxon>
        <taxon>Cichorioideae</taxon>
        <taxon>Cichorieae</taxon>
        <taxon>Cichoriinae</taxon>
        <taxon>Cichorium</taxon>
    </lineage>
</organism>
<gene>
    <name evidence="1" type="ORF">L2E82_11263</name>
</gene>
<evidence type="ECO:0000313" key="1">
    <source>
        <dbReference type="EMBL" id="KAI3781254.1"/>
    </source>
</evidence>
<reference evidence="2" key="1">
    <citation type="journal article" date="2022" name="Mol. Ecol. Resour.">
        <title>The genomes of chicory, endive, great burdock and yacon provide insights into Asteraceae palaeo-polyploidization history and plant inulin production.</title>
        <authorList>
            <person name="Fan W."/>
            <person name="Wang S."/>
            <person name="Wang H."/>
            <person name="Wang A."/>
            <person name="Jiang F."/>
            <person name="Liu H."/>
            <person name="Zhao H."/>
            <person name="Xu D."/>
            <person name="Zhang Y."/>
        </authorList>
    </citation>
    <scope>NUCLEOTIDE SEQUENCE [LARGE SCALE GENOMIC DNA]</scope>
    <source>
        <strain evidence="2">cv. Punajuju</strain>
    </source>
</reference>
<comment type="caution">
    <text evidence="1">The sequence shown here is derived from an EMBL/GenBank/DDBJ whole genome shotgun (WGS) entry which is preliminary data.</text>
</comment>
<proteinExistence type="predicted"/>
<accession>A0ACB9GCB8</accession>
<sequence length="355" mass="38970">MEINVKNIAFDLDFHPSNQLVAAGLITGNLFVYRYAEDSEPQRVLKVRAHGESCRAVRFINEGRVILTGSPDCSILATDIETGSPVARLENSHEKAVNRLVNLTETTVASGGDEGCIKVWDTRQQSCCNSFQVHEEYITDMTFEPDSMKLLGTSGDGTLSVCNLRSNKVQTQSEFSEDEPLSIVIMKNGRKVICGTESGTMLLYSWGFFKDCSDRFTGLSPNPVNALLKLDEERVIAGTENGLISLVGILPNRIIQPIAEHSEYPVERLAFSHDRKYLGSISHDSILKLWDIDSLLEGTGKKVEGKSAADSDDDDDDDMDMDADDVLPKSSKGTKRKSNGGAQGLDTTSDFFADL</sequence>
<dbReference type="Proteomes" id="UP001055811">
    <property type="component" value="Linkage Group LG02"/>
</dbReference>
<name>A0ACB9GCB8_CICIN</name>
<reference evidence="1 2" key="2">
    <citation type="journal article" date="2022" name="Mol. Ecol. Resour.">
        <title>The genomes of chicory, endive, great burdock and yacon provide insights into Asteraceae paleo-polyploidization history and plant inulin production.</title>
        <authorList>
            <person name="Fan W."/>
            <person name="Wang S."/>
            <person name="Wang H."/>
            <person name="Wang A."/>
            <person name="Jiang F."/>
            <person name="Liu H."/>
            <person name="Zhao H."/>
            <person name="Xu D."/>
            <person name="Zhang Y."/>
        </authorList>
    </citation>
    <scope>NUCLEOTIDE SEQUENCE [LARGE SCALE GENOMIC DNA]</scope>
    <source>
        <strain evidence="2">cv. Punajuju</strain>
        <tissue evidence="1">Leaves</tissue>
    </source>
</reference>
<evidence type="ECO:0000313" key="2">
    <source>
        <dbReference type="Proteomes" id="UP001055811"/>
    </source>
</evidence>
<dbReference type="EMBL" id="CM042010">
    <property type="protein sequence ID" value="KAI3781254.1"/>
    <property type="molecule type" value="Genomic_DNA"/>
</dbReference>
<keyword evidence="2" id="KW-1185">Reference proteome</keyword>